<dbReference type="Proteomes" id="UP000008066">
    <property type="component" value="Unassembled WGS sequence"/>
</dbReference>
<feature type="compositionally biased region" description="Low complexity" evidence="1">
    <location>
        <begin position="90"/>
        <end position="106"/>
    </location>
</feature>
<accession>G0S7I5</accession>
<dbReference type="OrthoDB" id="2289918at2759"/>
<dbReference type="EMBL" id="GL988041">
    <property type="protein sequence ID" value="EGS20987.1"/>
    <property type="molecule type" value="Genomic_DNA"/>
</dbReference>
<sequence>MEKSISNISPPSNPMVRVGTPLGESTDNRGFTNNKSPTMVKFAEEAKSTDGSTGSWDTVCEDDYEVKQPSENGTAGSGQFNAKKRRARSASDSASAKKPRSAPARIPAKERAAPRKAAPRKSAQDRKWEAPFVYTDSKSPLTNADIRAILLLPEAWDVLTPEERSDVLSKFPDKTQILNAGTPDARPNTVSLRNDDNFRYDCARYRENLELGRHDEEWLAQAWTAHEKHKRGDYDEFLRKQFEEDWGIELPKDITKLPGETIARNGRGGSKDAEEPKTALRRNSPRDSEQPEKDENNHWFPMQ</sequence>
<dbReference type="STRING" id="759272.G0S7I5"/>
<feature type="domain" description="ASX DEUBAD" evidence="2">
    <location>
        <begin position="119"/>
        <end position="247"/>
    </location>
</feature>
<evidence type="ECO:0000313" key="4">
    <source>
        <dbReference type="Proteomes" id="UP000008066"/>
    </source>
</evidence>
<dbReference type="HOGENOM" id="CLU_068524_0_0_1"/>
<dbReference type="eggNOG" id="ENOG502SP7R">
    <property type="taxonomic scope" value="Eukaryota"/>
</dbReference>
<dbReference type="InterPro" id="IPR028020">
    <property type="entry name" value="ASX_DEUBAD_dom"/>
</dbReference>
<organism evidence="4">
    <name type="scientific">Chaetomium thermophilum (strain DSM 1495 / CBS 144.50 / IMI 039719)</name>
    <name type="common">Thermochaetoides thermophila</name>
    <dbReference type="NCBI Taxonomy" id="759272"/>
    <lineage>
        <taxon>Eukaryota</taxon>
        <taxon>Fungi</taxon>
        <taxon>Dikarya</taxon>
        <taxon>Ascomycota</taxon>
        <taxon>Pezizomycotina</taxon>
        <taxon>Sordariomycetes</taxon>
        <taxon>Sordariomycetidae</taxon>
        <taxon>Sordariales</taxon>
        <taxon>Chaetomiaceae</taxon>
        <taxon>Thermochaetoides</taxon>
    </lineage>
</organism>
<evidence type="ECO:0000256" key="1">
    <source>
        <dbReference type="SAM" id="MobiDB-lite"/>
    </source>
</evidence>
<evidence type="ECO:0000259" key="2">
    <source>
        <dbReference type="Pfam" id="PF13919"/>
    </source>
</evidence>
<evidence type="ECO:0000313" key="3">
    <source>
        <dbReference type="EMBL" id="EGS20987.1"/>
    </source>
</evidence>
<reference evidence="3 4" key="1">
    <citation type="journal article" date="2011" name="Cell">
        <title>Insight into structure and assembly of the nuclear pore complex by utilizing the genome of a eukaryotic thermophile.</title>
        <authorList>
            <person name="Amlacher S."/>
            <person name="Sarges P."/>
            <person name="Flemming D."/>
            <person name="van Noort V."/>
            <person name="Kunze R."/>
            <person name="Devos D.P."/>
            <person name="Arumugam M."/>
            <person name="Bork P."/>
            <person name="Hurt E."/>
        </authorList>
    </citation>
    <scope>NUCLEOTIDE SEQUENCE [LARGE SCALE GENOMIC DNA]</scope>
    <source>
        <strain evidence="4">DSM 1495 / CBS 144.50 / IMI 039719</strain>
    </source>
</reference>
<feature type="region of interest" description="Disordered" evidence="1">
    <location>
        <begin position="253"/>
        <end position="303"/>
    </location>
</feature>
<feature type="compositionally biased region" description="Polar residues" evidence="1">
    <location>
        <begin position="23"/>
        <end position="37"/>
    </location>
</feature>
<dbReference type="AlphaFoldDB" id="G0S7I5"/>
<feature type="region of interest" description="Disordered" evidence="1">
    <location>
        <begin position="1"/>
        <end position="128"/>
    </location>
</feature>
<dbReference type="RefSeq" id="XP_006693283.1">
    <property type="nucleotide sequence ID" value="XM_006693220.1"/>
</dbReference>
<protein>
    <recommendedName>
        <fullName evidence="2">ASX DEUBAD domain-containing protein</fullName>
    </recommendedName>
</protein>
<dbReference type="GeneID" id="18256864"/>
<keyword evidence="4" id="KW-1185">Reference proteome</keyword>
<dbReference type="KEGG" id="cthr:CTHT_0028260"/>
<gene>
    <name evidence="3" type="ORF">CTHT_0028260</name>
</gene>
<feature type="compositionally biased region" description="Polar residues" evidence="1">
    <location>
        <begin position="69"/>
        <end position="80"/>
    </location>
</feature>
<feature type="compositionally biased region" description="Basic and acidic residues" evidence="1">
    <location>
        <begin position="269"/>
        <end position="297"/>
    </location>
</feature>
<proteinExistence type="predicted"/>
<name>G0S7I5_CHATD</name>
<dbReference type="Pfam" id="PF13919">
    <property type="entry name" value="ASXH"/>
    <property type="match status" value="1"/>
</dbReference>
<feature type="compositionally biased region" description="Low complexity" evidence="1">
    <location>
        <begin position="1"/>
        <end position="10"/>
    </location>
</feature>